<evidence type="ECO:0000313" key="20">
    <source>
        <dbReference type="Proteomes" id="UP000294593"/>
    </source>
</evidence>
<evidence type="ECO:0000256" key="1">
    <source>
        <dbReference type="ARBA" id="ARBA00004496"/>
    </source>
</evidence>
<feature type="binding site" evidence="16">
    <location>
        <position position="206"/>
    </location>
    <ligand>
        <name>S-adenosyl-L-methionine</name>
        <dbReference type="ChEBI" id="CHEBI:59789"/>
        <label>2</label>
    </ligand>
</feature>
<feature type="binding site" evidence="16">
    <location>
        <position position="265"/>
    </location>
    <ligand>
        <name>S-adenosyl-L-methionine</name>
        <dbReference type="ChEBI" id="CHEBI:59789"/>
        <label>2</label>
    </ligand>
</feature>
<keyword evidence="9 15" id="KW-0560">Oxidoreductase</keyword>
<feature type="binding site" evidence="16">
    <location>
        <position position="351"/>
    </location>
    <ligand>
        <name>S-adenosyl-L-methionine</name>
        <dbReference type="ChEBI" id="CHEBI:59789"/>
        <label>1</label>
    </ligand>
</feature>
<feature type="binding site" evidence="16">
    <location>
        <begin position="135"/>
        <end position="136"/>
    </location>
    <ligand>
        <name>S-adenosyl-L-methionine</name>
        <dbReference type="ChEBI" id="CHEBI:59789"/>
        <label>2</label>
    </ligand>
</feature>
<evidence type="ECO:0000256" key="3">
    <source>
        <dbReference type="ARBA" id="ARBA00005493"/>
    </source>
</evidence>
<dbReference type="InterPro" id="IPR034505">
    <property type="entry name" value="Coproporphyrinogen-III_oxidase"/>
</dbReference>
<dbReference type="InterPro" id="IPR006638">
    <property type="entry name" value="Elp3/MiaA/NifB-like_rSAM"/>
</dbReference>
<dbReference type="RefSeq" id="WP_133607974.1">
    <property type="nucleotide sequence ID" value="NZ_SNXW01000003.1"/>
</dbReference>
<dbReference type="Pfam" id="PF04055">
    <property type="entry name" value="Radical_SAM"/>
    <property type="match status" value="1"/>
</dbReference>
<feature type="binding site" evidence="17">
    <location>
        <position position="87"/>
    </location>
    <ligand>
        <name>[4Fe-4S] cluster</name>
        <dbReference type="ChEBI" id="CHEBI:49883"/>
        <note>4Fe-4S-S-AdoMet</note>
    </ligand>
</feature>
<feature type="binding site" evidence="16">
    <location>
        <position position="194"/>
    </location>
    <ligand>
        <name>S-adenosyl-L-methionine</name>
        <dbReference type="ChEBI" id="CHEBI:59789"/>
        <label>2</label>
    </ligand>
</feature>
<dbReference type="CDD" id="cd01335">
    <property type="entry name" value="Radical_SAM"/>
    <property type="match status" value="1"/>
</dbReference>
<comment type="cofactor">
    <cofactor evidence="15 17">
        <name>[4Fe-4S] cluster</name>
        <dbReference type="ChEBI" id="CHEBI:49883"/>
    </cofactor>
    <text evidence="15 17">Binds 1 [4Fe-4S] cluster. The cluster is coordinated with 3 cysteines and an exchangeable S-adenosyl-L-methionine.</text>
</comment>
<organism evidence="19 20">
    <name type="scientific">Aquabacterium commune</name>
    <dbReference type="NCBI Taxonomy" id="70586"/>
    <lineage>
        <taxon>Bacteria</taxon>
        <taxon>Pseudomonadati</taxon>
        <taxon>Pseudomonadota</taxon>
        <taxon>Betaproteobacteria</taxon>
        <taxon>Burkholderiales</taxon>
        <taxon>Aquabacterium</taxon>
    </lineage>
</organism>
<comment type="function">
    <text evidence="13">Involved in the heme biosynthesis. Catalyzes the anaerobic oxidative decarboxylation of propionate groups of rings A and B of coproporphyrinogen III to yield the vinyl groups in protoporphyrinogen IX.</text>
</comment>
<dbReference type="OrthoDB" id="9808022at2"/>
<evidence type="ECO:0000313" key="19">
    <source>
        <dbReference type="EMBL" id="TDP84747.1"/>
    </source>
</evidence>
<accession>A0A4R6RG35</accession>
<evidence type="ECO:0000256" key="2">
    <source>
        <dbReference type="ARBA" id="ARBA00004785"/>
    </source>
</evidence>
<dbReference type="EMBL" id="SNXW01000003">
    <property type="protein sequence ID" value="TDP84747.1"/>
    <property type="molecule type" value="Genomic_DNA"/>
</dbReference>
<comment type="pathway">
    <text evidence="2 15">Porphyrin-containing compound metabolism; protoporphyrin-IX biosynthesis; protoporphyrinogen-IX from coproporphyrinogen-III (AdoMet route): step 1/1.</text>
</comment>
<dbReference type="GO" id="GO:0004109">
    <property type="term" value="F:coproporphyrinogen oxidase activity"/>
    <property type="evidence" value="ECO:0007669"/>
    <property type="project" value="InterPro"/>
</dbReference>
<dbReference type="FunFam" id="1.10.10.920:FF:000001">
    <property type="entry name" value="Coproporphyrinogen-III oxidase"/>
    <property type="match status" value="1"/>
</dbReference>
<keyword evidence="6 15" id="KW-0963">Cytoplasm</keyword>
<evidence type="ECO:0000256" key="17">
    <source>
        <dbReference type="PIRSR" id="PIRSR000167-2"/>
    </source>
</evidence>
<dbReference type="Proteomes" id="UP000294593">
    <property type="component" value="Unassembled WGS sequence"/>
</dbReference>
<comment type="subcellular location">
    <subcellularLocation>
        <location evidence="1 15">Cytoplasm</location>
    </subcellularLocation>
</comment>
<dbReference type="InterPro" id="IPR058240">
    <property type="entry name" value="rSAM_sf"/>
</dbReference>
<keyword evidence="12 15" id="KW-0627">Porphyrin biosynthesis</keyword>
<keyword evidence="11 15" id="KW-0411">Iron-sulfur</keyword>
<keyword evidence="8 15" id="KW-0479">Metal-binding</keyword>
<evidence type="ECO:0000256" key="7">
    <source>
        <dbReference type="ARBA" id="ARBA00022691"/>
    </source>
</evidence>
<evidence type="ECO:0000256" key="11">
    <source>
        <dbReference type="ARBA" id="ARBA00023014"/>
    </source>
</evidence>
<dbReference type="PROSITE" id="PS51918">
    <property type="entry name" value="RADICAL_SAM"/>
    <property type="match status" value="1"/>
</dbReference>
<keyword evidence="5 15" id="KW-0004">4Fe-4S</keyword>
<evidence type="ECO:0000256" key="14">
    <source>
        <dbReference type="ARBA" id="ARBA00048321"/>
    </source>
</evidence>
<dbReference type="InterPro" id="IPR010723">
    <property type="entry name" value="HemN_C"/>
</dbReference>
<evidence type="ECO:0000256" key="15">
    <source>
        <dbReference type="PIRNR" id="PIRNR000167"/>
    </source>
</evidence>
<dbReference type="InterPro" id="IPR023404">
    <property type="entry name" value="rSAM_horseshoe"/>
</dbReference>
<feature type="binding site" evidence="16">
    <location>
        <position position="134"/>
    </location>
    <ligand>
        <name>S-adenosyl-L-methionine</name>
        <dbReference type="ChEBI" id="CHEBI:59789"/>
        <label>1</label>
    </ligand>
</feature>
<comment type="caution">
    <text evidence="19">The sequence shown here is derived from an EMBL/GenBank/DDBJ whole genome shotgun (WGS) entry which is preliminary data.</text>
</comment>
<keyword evidence="20" id="KW-1185">Reference proteome</keyword>
<dbReference type="AlphaFoldDB" id="A0A4R6RG35"/>
<comment type="similarity">
    <text evidence="3 15">Belongs to the anaerobic coproporphyrinogen-III oxidase family.</text>
</comment>
<evidence type="ECO:0000256" key="6">
    <source>
        <dbReference type="ARBA" id="ARBA00022490"/>
    </source>
</evidence>
<feature type="binding site" evidence="16">
    <location>
        <position position="77"/>
    </location>
    <ligand>
        <name>S-adenosyl-L-methionine</name>
        <dbReference type="ChEBI" id="CHEBI:59789"/>
        <label>1</label>
    </ligand>
</feature>
<keyword evidence="7 15" id="KW-0949">S-adenosyl-L-methionine</keyword>
<evidence type="ECO:0000259" key="18">
    <source>
        <dbReference type="PROSITE" id="PS51918"/>
    </source>
</evidence>
<evidence type="ECO:0000256" key="9">
    <source>
        <dbReference type="ARBA" id="ARBA00023002"/>
    </source>
</evidence>
<keyword evidence="10 15" id="KW-0408">Iron</keyword>
<dbReference type="NCBIfam" id="TIGR00538">
    <property type="entry name" value="hemN"/>
    <property type="match status" value="1"/>
</dbReference>
<dbReference type="Gene3D" id="1.10.10.920">
    <property type="match status" value="1"/>
</dbReference>
<evidence type="ECO:0000256" key="8">
    <source>
        <dbReference type="ARBA" id="ARBA00022723"/>
    </source>
</evidence>
<dbReference type="GO" id="GO:0005737">
    <property type="term" value="C:cytoplasm"/>
    <property type="evidence" value="ECO:0007669"/>
    <property type="project" value="UniProtKB-SubCell"/>
</dbReference>
<feature type="binding site" evidence="16">
    <location>
        <position position="167"/>
    </location>
    <ligand>
        <name>S-adenosyl-L-methionine</name>
        <dbReference type="ChEBI" id="CHEBI:59789"/>
        <label>1</label>
    </ligand>
</feature>
<feature type="domain" description="Radical SAM core" evidence="18">
    <location>
        <begin position="68"/>
        <end position="305"/>
    </location>
</feature>
<feature type="binding site" evidence="16">
    <location>
        <begin position="89"/>
        <end position="91"/>
    </location>
    <ligand>
        <name>S-adenosyl-L-methionine</name>
        <dbReference type="ChEBI" id="CHEBI:59789"/>
        <label>2</label>
    </ligand>
</feature>
<name>A0A4R6RG35_9BURK</name>
<dbReference type="Pfam" id="PF06969">
    <property type="entry name" value="HemN_C"/>
    <property type="match status" value="1"/>
</dbReference>
<dbReference type="InterPro" id="IPR004558">
    <property type="entry name" value="Coprogen_oxidase_HemN"/>
</dbReference>
<evidence type="ECO:0000256" key="12">
    <source>
        <dbReference type="ARBA" id="ARBA00023244"/>
    </source>
</evidence>
<dbReference type="SFLD" id="SFLDS00029">
    <property type="entry name" value="Radical_SAM"/>
    <property type="match status" value="1"/>
</dbReference>
<evidence type="ECO:0000256" key="16">
    <source>
        <dbReference type="PIRSR" id="PIRSR000167-1"/>
    </source>
</evidence>
<dbReference type="GO" id="GO:0046872">
    <property type="term" value="F:metal ion binding"/>
    <property type="evidence" value="ECO:0007669"/>
    <property type="project" value="UniProtKB-KW"/>
</dbReference>
<dbReference type="PIRSF" id="PIRSF000167">
    <property type="entry name" value="HemN"/>
    <property type="match status" value="1"/>
</dbReference>
<reference evidence="19 20" key="1">
    <citation type="submission" date="2019-03" db="EMBL/GenBank/DDBJ databases">
        <title>Genomic Encyclopedia of Type Strains, Phase IV (KMG-IV): sequencing the most valuable type-strain genomes for metagenomic binning, comparative biology and taxonomic classification.</title>
        <authorList>
            <person name="Goeker M."/>
        </authorList>
    </citation>
    <scope>NUCLEOTIDE SEQUENCE [LARGE SCALE GENOMIC DNA]</scope>
    <source>
        <strain evidence="19 20">DSM 11901</strain>
    </source>
</reference>
<evidence type="ECO:0000256" key="4">
    <source>
        <dbReference type="ARBA" id="ARBA00011245"/>
    </source>
</evidence>
<evidence type="ECO:0000256" key="13">
    <source>
        <dbReference type="ARBA" id="ARBA00024295"/>
    </source>
</evidence>
<protein>
    <recommendedName>
        <fullName evidence="15">Coproporphyrinogen-III oxidase</fullName>
        <ecNumber evidence="15">1.3.98.3</ecNumber>
    </recommendedName>
</protein>
<dbReference type="Gene3D" id="3.80.30.20">
    <property type="entry name" value="tm_1862 like domain"/>
    <property type="match status" value="1"/>
</dbReference>
<feature type="binding site" evidence="16">
    <location>
        <position position="231"/>
    </location>
    <ligand>
        <name>S-adenosyl-L-methionine</name>
        <dbReference type="ChEBI" id="CHEBI:59789"/>
        <label>2</label>
    </ligand>
</feature>
<dbReference type="SMART" id="SM00729">
    <property type="entry name" value="Elp3"/>
    <property type="match status" value="1"/>
</dbReference>
<dbReference type="GO" id="GO:0051539">
    <property type="term" value="F:4 iron, 4 sulfur cluster binding"/>
    <property type="evidence" value="ECO:0007669"/>
    <property type="project" value="UniProtKB-KW"/>
</dbReference>
<comment type="subunit">
    <text evidence="4">Monomer.</text>
</comment>
<feature type="binding site" evidence="17">
    <location>
        <position position="83"/>
    </location>
    <ligand>
        <name>[4Fe-4S] cluster</name>
        <dbReference type="ChEBI" id="CHEBI:49883"/>
        <note>4Fe-4S-S-AdoMet</note>
    </ligand>
</feature>
<proteinExistence type="inferred from homology"/>
<feature type="binding site" evidence="17">
    <location>
        <position position="90"/>
    </location>
    <ligand>
        <name>[4Fe-4S] cluster</name>
        <dbReference type="ChEBI" id="CHEBI:49883"/>
        <note>4Fe-4S-S-AdoMet</note>
    </ligand>
</feature>
<dbReference type="PANTHER" id="PTHR13932">
    <property type="entry name" value="COPROPORPHYRINIGEN III OXIDASE"/>
    <property type="match status" value="1"/>
</dbReference>
<sequence>MSEPALGVSPASSRPAAPIVSRELLSRLDVSGPRYTSYPTADRFVEAFGAEQYQQALQQRGHGVGALTGGASALSVYVHIPFCESVCYYCACNKVITKHHERAVEYLDALRMEIDLVCAQLGRGQTLSQLHFGGGTPTFLTDDQLEGLLGTLQTAFRFVPGGEYAIEIDPRTVSAERLHRLAAMGFNRLSFGVQDFDPQVQQAVHRVQPREQVAALVDSARAEGFESLNMDLIYGLPKQTLTSFQTTLSQVAELRPDRIALYAYAHLPQRFKPQRRIDSSALPAPDDKVAMLAMAIDTFSAAGYDYIGMDHFALRHDSLAVAKRQGRLHRNFQGYSTHPDCDIIGLGVSAIGRVGAHYSQNAKTLDDYYDALRRGQLPIVRGLTLTRDDLVRRAVIMAIMCQGRVDFESIELAYLVDFRQYFASEMRLLEPLVESGLVQMESDGIRVTPLGWHFVRAIAMPFDRHLQADKTAERFSRII</sequence>
<comment type="catalytic activity">
    <reaction evidence="14 15">
        <text>coproporphyrinogen III + 2 S-adenosyl-L-methionine = protoporphyrinogen IX + 2 5'-deoxyadenosine + 2 L-methionine + 2 CO2</text>
        <dbReference type="Rhea" id="RHEA:15425"/>
        <dbReference type="ChEBI" id="CHEBI:16526"/>
        <dbReference type="ChEBI" id="CHEBI:17319"/>
        <dbReference type="ChEBI" id="CHEBI:57307"/>
        <dbReference type="ChEBI" id="CHEBI:57309"/>
        <dbReference type="ChEBI" id="CHEBI:57844"/>
        <dbReference type="ChEBI" id="CHEBI:59789"/>
        <dbReference type="EC" id="1.3.98.3"/>
    </reaction>
</comment>
<dbReference type="SUPFAM" id="SSF102114">
    <property type="entry name" value="Radical SAM enzymes"/>
    <property type="match status" value="1"/>
</dbReference>
<dbReference type="PANTHER" id="PTHR13932:SF6">
    <property type="entry name" value="OXYGEN-INDEPENDENT COPROPORPHYRINOGEN III OXIDASE"/>
    <property type="match status" value="1"/>
</dbReference>
<dbReference type="GO" id="GO:0051989">
    <property type="term" value="F:coproporphyrinogen dehydrogenase activity"/>
    <property type="evidence" value="ECO:0007669"/>
    <property type="project" value="UniProtKB-EC"/>
</dbReference>
<evidence type="ECO:0000256" key="10">
    <source>
        <dbReference type="ARBA" id="ARBA00023004"/>
    </source>
</evidence>
<dbReference type="GO" id="GO:0006782">
    <property type="term" value="P:protoporphyrinogen IX biosynthetic process"/>
    <property type="evidence" value="ECO:0007669"/>
    <property type="project" value="UniProtKB-UniPathway"/>
</dbReference>
<dbReference type="EC" id="1.3.98.3" evidence="15"/>
<evidence type="ECO:0000256" key="5">
    <source>
        <dbReference type="ARBA" id="ARBA00022485"/>
    </source>
</evidence>
<gene>
    <name evidence="19" type="ORF">EV672_103319</name>
</gene>
<dbReference type="InterPro" id="IPR007197">
    <property type="entry name" value="rSAM"/>
</dbReference>
<dbReference type="FunFam" id="3.80.30.20:FF:000012">
    <property type="entry name" value="Coproporphyrinogen-III oxidase"/>
    <property type="match status" value="1"/>
</dbReference>
<dbReference type="SFLD" id="SFLDG01065">
    <property type="entry name" value="anaerobic_coproporphyrinogen-I"/>
    <property type="match status" value="1"/>
</dbReference>
<dbReference type="UniPathway" id="UPA00251">
    <property type="reaction ID" value="UER00323"/>
</dbReference>